<evidence type="ECO:0008006" key="3">
    <source>
        <dbReference type="Google" id="ProtNLM"/>
    </source>
</evidence>
<reference evidence="1 2" key="1">
    <citation type="submission" date="2024-02" db="EMBL/GenBank/DDBJ databases">
        <title>De novo assembly and annotation of 12 fungi associated with fruit tree decline syndrome in Ontario, Canada.</title>
        <authorList>
            <person name="Sulman M."/>
            <person name="Ellouze W."/>
            <person name="Ilyukhin E."/>
        </authorList>
    </citation>
    <scope>NUCLEOTIDE SEQUENCE [LARGE SCALE GENOMIC DNA]</scope>
    <source>
        <strain evidence="1 2">M11/M66-122</strain>
    </source>
</reference>
<dbReference type="InterPro" id="IPR036047">
    <property type="entry name" value="F-box-like_dom_sf"/>
</dbReference>
<proteinExistence type="predicted"/>
<evidence type="ECO:0000313" key="1">
    <source>
        <dbReference type="EMBL" id="KAK7751724.1"/>
    </source>
</evidence>
<dbReference type="Proteomes" id="UP001320420">
    <property type="component" value="Unassembled WGS sequence"/>
</dbReference>
<protein>
    <recommendedName>
        <fullName evidence="3">F-box domain-containing protein</fullName>
    </recommendedName>
</protein>
<evidence type="ECO:0000313" key="2">
    <source>
        <dbReference type="Proteomes" id="UP001320420"/>
    </source>
</evidence>
<sequence length="416" mass="47518">MEQLPTELKAMVAGFVPDPKSLISLALTNKTFRAIVEQDEAKICTSICHRHFGHELLPLAMAVLRSREFLEPRTYYGQPQQRVQDDRDDATLVDDLMNFIDLHFRHEWPLEMQMDIKLCTSLFDFDSVVSTYATSIAGLALENTPGVSTKHIEITRSEATRFRKSLYITELLHNLFPRDHISPAVVSAQRVTALQPAWQHLLTQFAPWELQQVRCAKDLLTRHLMNVIASDAAKHGLKRPQTYNLSLRSFVSNEGLIHLSKLETLGERLGTKSAYVQFNRTAQGHLSSDQWLRIHDTIWLEDVGGNTSLDATAIVDRYPESESGPRDAWLHTLLQNDVEDPMFEECSILYFACNYHAARWGYAFWDRARLNTMAGGTLPTTAQMLAVSDVQVPTDDFIFYTNFRREKDCSCGLYKY</sequence>
<gene>
    <name evidence="1" type="ORF">SLS62_006385</name>
</gene>
<organism evidence="1 2">
    <name type="scientific">Diatrype stigma</name>
    <dbReference type="NCBI Taxonomy" id="117547"/>
    <lineage>
        <taxon>Eukaryota</taxon>
        <taxon>Fungi</taxon>
        <taxon>Dikarya</taxon>
        <taxon>Ascomycota</taxon>
        <taxon>Pezizomycotina</taxon>
        <taxon>Sordariomycetes</taxon>
        <taxon>Xylariomycetidae</taxon>
        <taxon>Xylariales</taxon>
        <taxon>Diatrypaceae</taxon>
        <taxon>Diatrype</taxon>
    </lineage>
</organism>
<comment type="caution">
    <text evidence="1">The sequence shown here is derived from an EMBL/GenBank/DDBJ whole genome shotgun (WGS) entry which is preliminary data.</text>
</comment>
<name>A0AAN9UYR5_9PEZI</name>
<accession>A0AAN9UYR5</accession>
<dbReference type="EMBL" id="JAKJXP020000046">
    <property type="protein sequence ID" value="KAK7751724.1"/>
    <property type="molecule type" value="Genomic_DNA"/>
</dbReference>
<dbReference type="AlphaFoldDB" id="A0AAN9UYR5"/>
<keyword evidence="2" id="KW-1185">Reference proteome</keyword>
<dbReference type="SUPFAM" id="SSF81383">
    <property type="entry name" value="F-box domain"/>
    <property type="match status" value="1"/>
</dbReference>